<gene>
    <name evidence="1" type="ORF">LTRI10_LOCUS26538</name>
</gene>
<dbReference type="AlphaFoldDB" id="A0AAV2EHF2"/>
<protein>
    <submittedName>
        <fullName evidence="1">Uncharacterized protein</fullName>
    </submittedName>
</protein>
<dbReference type="Proteomes" id="UP001497516">
    <property type="component" value="Chromosome 4"/>
</dbReference>
<evidence type="ECO:0000313" key="2">
    <source>
        <dbReference type="Proteomes" id="UP001497516"/>
    </source>
</evidence>
<name>A0AAV2EHF2_9ROSI</name>
<dbReference type="EMBL" id="OZ034817">
    <property type="protein sequence ID" value="CAL1385396.1"/>
    <property type="molecule type" value="Genomic_DNA"/>
</dbReference>
<keyword evidence="2" id="KW-1185">Reference proteome</keyword>
<sequence>MTVGKPTGRFSDGLLLIDRIAGSAGWLPDGHPVGVLAVPSEIELDKCISGVRQRLTEIVYFRKPTALEKLWRGQREVNCRKEEWNETAGKEEGNRRRHFPIEKRKWGNMGLAGY</sequence>
<organism evidence="1 2">
    <name type="scientific">Linum trigynum</name>
    <dbReference type="NCBI Taxonomy" id="586398"/>
    <lineage>
        <taxon>Eukaryota</taxon>
        <taxon>Viridiplantae</taxon>
        <taxon>Streptophyta</taxon>
        <taxon>Embryophyta</taxon>
        <taxon>Tracheophyta</taxon>
        <taxon>Spermatophyta</taxon>
        <taxon>Magnoliopsida</taxon>
        <taxon>eudicotyledons</taxon>
        <taxon>Gunneridae</taxon>
        <taxon>Pentapetalae</taxon>
        <taxon>rosids</taxon>
        <taxon>fabids</taxon>
        <taxon>Malpighiales</taxon>
        <taxon>Linaceae</taxon>
        <taxon>Linum</taxon>
    </lineage>
</organism>
<proteinExistence type="predicted"/>
<evidence type="ECO:0000313" key="1">
    <source>
        <dbReference type="EMBL" id="CAL1385396.1"/>
    </source>
</evidence>
<accession>A0AAV2EHF2</accession>
<reference evidence="1 2" key="1">
    <citation type="submission" date="2024-04" db="EMBL/GenBank/DDBJ databases">
        <authorList>
            <person name="Fracassetti M."/>
        </authorList>
    </citation>
    <scope>NUCLEOTIDE SEQUENCE [LARGE SCALE GENOMIC DNA]</scope>
</reference>